<dbReference type="SUPFAM" id="SSF51419">
    <property type="entry name" value="PLP-binding barrel"/>
    <property type="match status" value="1"/>
</dbReference>
<comment type="pathway">
    <text evidence="4">Amino-acid biosynthesis; D-alanine biosynthesis; D-alanine from L-alanine: step 1/1.</text>
</comment>
<dbReference type="HAMAP" id="MF_01201">
    <property type="entry name" value="Ala_racemase"/>
    <property type="match status" value="1"/>
</dbReference>
<dbReference type="InterPro" id="IPR020622">
    <property type="entry name" value="Ala_racemase_pyridoxalP-BS"/>
</dbReference>
<dbReference type="InterPro" id="IPR000821">
    <property type="entry name" value="Ala_racemase"/>
</dbReference>
<keyword evidence="7" id="KW-1185">Reference proteome</keyword>
<dbReference type="Gene3D" id="2.40.37.10">
    <property type="entry name" value="Lyase, Ornithine Decarboxylase, Chain A, domain 1"/>
    <property type="match status" value="1"/>
</dbReference>
<dbReference type="PANTHER" id="PTHR30511">
    <property type="entry name" value="ALANINE RACEMASE"/>
    <property type="match status" value="1"/>
</dbReference>
<comment type="similarity">
    <text evidence="4">Belongs to the alanine racemase family.</text>
</comment>
<comment type="caution">
    <text evidence="6">The sequence shown here is derived from an EMBL/GenBank/DDBJ whole genome shotgun (WGS) entry which is preliminary data.</text>
</comment>
<dbReference type="CDD" id="cd00430">
    <property type="entry name" value="PLPDE_III_AR"/>
    <property type="match status" value="1"/>
</dbReference>
<evidence type="ECO:0000313" key="6">
    <source>
        <dbReference type="EMBL" id="GAA3732688.1"/>
    </source>
</evidence>
<evidence type="ECO:0000313" key="7">
    <source>
        <dbReference type="Proteomes" id="UP001501004"/>
    </source>
</evidence>
<feature type="active site" description="Proton acceptor; specific for L-alanine" evidence="4">
    <location>
        <position position="260"/>
    </location>
</feature>
<organism evidence="6 7">
    <name type="scientific">Leifsonella bigeumensis</name>
    <dbReference type="NCBI Taxonomy" id="433643"/>
    <lineage>
        <taxon>Bacteria</taxon>
        <taxon>Bacillati</taxon>
        <taxon>Actinomycetota</taxon>
        <taxon>Actinomycetes</taxon>
        <taxon>Micrococcales</taxon>
        <taxon>Microbacteriaceae</taxon>
        <taxon>Leifsonella</taxon>
    </lineage>
</organism>
<dbReference type="SUPFAM" id="SSF50621">
    <property type="entry name" value="Alanine racemase C-terminal domain-like"/>
    <property type="match status" value="1"/>
</dbReference>
<evidence type="ECO:0000256" key="2">
    <source>
        <dbReference type="ARBA" id="ARBA00022898"/>
    </source>
</evidence>
<dbReference type="Pfam" id="PF00842">
    <property type="entry name" value="Ala_racemase_C"/>
    <property type="match status" value="1"/>
</dbReference>
<dbReference type="EMBL" id="BAABAE010000002">
    <property type="protein sequence ID" value="GAA3732688.1"/>
    <property type="molecule type" value="Genomic_DNA"/>
</dbReference>
<feature type="domain" description="Alanine racemase C-terminal" evidence="5">
    <location>
        <begin position="239"/>
        <end position="366"/>
    </location>
</feature>
<comment type="cofactor">
    <cofactor evidence="1 4">
        <name>pyridoxal 5'-phosphate</name>
        <dbReference type="ChEBI" id="CHEBI:597326"/>
    </cofactor>
</comment>
<keyword evidence="3 4" id="KW-0413">Isomerase</keyword>
<dbReference type="InterPro" id="IPR011079">
    <property type="entry name" value="Ala_racemase_C"/>
</dbReference>
<dbReference type="PROSITE" id="PS00395">
    <property type="entry name" value="ALANINE_RACEMASE"/>
    <property type="match status" value="1"/>
</dbReference>
<feature type="active site" description="Proton acceptor; specific for D-alanine" evidence="4">
    <location>
        <position position="37"/>
    </location>
</feature>
<dbReference type="EC" id="5.1.1.1" evidence="4"/>
<comment type="function">
    <text evidence="4">Catalyzes the interconversion of L-alanine and D-alanine. May also act on other amino acids.</text>
</comment>
<dbReference type="InterPro" id="IPR009006">
    <property type="entry name" value="Ala_racemase/Decarboxylase_C"/>
</dbReference>
<dbReference type="Pfam" id="PF01168">
    <property type="entry name" value="Ala_racemase_N"/>
    <property type="match status" value="1"/>
</dbReference>
<dbReference type="SMART" id="SM01005">
    <property type="entry name" value="Ala_racemase_C"/>
    <property type="match status" value="1"/>
</dbReference>
<dbReference type="RefSeq" id="WP_344753633.1">
    <property type="nucleotide sequence ID" value="NZ_BAABAE010000002.1"/>
</dbReference>
<accession>A0ABP7F7X9</accession>
<dbReference type="Proteomes" id="UP001501004">
    <property type="component" value="Unassembled WGS sequence"/>
</dbReference>
<dbReference type="NCBIfam" id="TIGR00492">
    <property type="entry name" value="alr"/>
    <property type="match status" value="1"/>
</dbReference>
<dbReference type="PRINTS" id="PR00992">
    <property type="entry name" value="ALARACEMASE"/>
</dbReference>
<dbReference type="InterPro" id="IPR001608">
    <property type="entry name" value="Ala_racemase_N"/>
</dbReference>
<gene>
    <name evidence="6" type="primary">alr</name>
    <name evidence="6" type="ORF">GCM10022239_06330</name>
</gene>
<proteinExistence type="inferred from homology"/>
<dbReference type="InterPro" id="IPR029066">
    <property type="entry name" value="PLP-binding_barrel"/>
</dbReference>
<keyword evidence="2 4" id="KW-0663">Pyridoxal phosphate</keyword>
<evidence type="ECO:0000256" key="4">
    <source>
        <dbReference type="HAMAP-Rule" id="MF_01201"/>
    </source>
</evidence>
<evidence type="ECO:0000259" key="5">
    <source>
        <dbReference type="SMART" id="SM01005"/>
    </source>
</evidence>
<dbReference type="PANTHER" id="PTHR30511:SF0">
    <property type="entry name" value="ALANINE RACEMASE, CATABOLIC-RELATED"/>
    <property type="match status" value="1"/>
</dbReference>
<name>A0ABP7F7X9_9MICO</name>
<dbReference type="Gene3D" id="3.20.20.10">
    <property type="entry name" value="Alanine racemase"/>
    <property type="match status" value="1"/>
</dbReference>
<comment type="catalytic activity">
    <reaction evidence="4">
        <text>L-alanine = D-alanine</text>
        <dbReference type="Rhea" id="RHEA:20249"/>
        <dbReference type="ChEBI" id="CHEBI:57416"/>
        <dbReference type="ChEBI" id="CHEBI:57972"/>
        <dbReference type="EC" id="5.1.1.1"/>
    </reaction>
</comment>
<feature type="binding site" evidence="4">
    <location>
        <position position="308"/>
    </location>
    <ligand>
        <name>substrate</name>
    </ligand>
</feature>
<reference evidence="7" key="1">
    <citation type="journal article" date="2019" name="Int. J. Syst. Evol. Microbiol.">
        <title>The Global Catalogue of Microorganisms (GCM) 10K type strain sequencing project: providing services to taxonomists for standard genome sequencing and annotation.</title>
        <authorList>
            <consortium name="The Broad Institute Genomics Platform"/>
            <consortium name="The Broad Institute Genome Sequencing Center for Infectious Disease"/>
            <person name="Wu L."/>
            <person name="Ma J."/>
        </authorList>
    </citation>
    <scope>NUCLEOTIDE SEQUENCE [LARGE SCALE GENOMIC DNA]</scope>
    <source>
        <strain evidence="7">JCM 16949</strain>
    </source>
</reference>
<sequence>MSERALREAVIDLDAITHNVATIRATVGTPHLMTVVKADGYGHGAVRVARAALAGGADWLGVVDAAEALPLREAGVTAPILTWLHAPEETFAAHAAADLDVGVNSRDELERAAAAGVRNVQVKVDTGLGRNGAEESTWGALFERAQQLEGAGGPRIRGLFSHLANAGPEADAAQRAAFERARAVAGSSGIDPELLHLAATEGALGRPEARYNLVRVGLGSYGLSPFAGVAAAELGLVPALELSAAIVSLKRVPAGSGVSYGHRYHTERETTLALVPLGYSDGIPRQASNRGPVLIGGETYRVCGTVAMDQFVVDIGDAAVSVGDRAVVFGDPTGGAPSATDWADAAGTINYEIVARLGHRVARRYLGGG</sequence>
<evidence type="ECO:0000256" key="3">
    <source>
        <dbReference type="ARBA" id="ARBA00023235"/>
    </source>
</evidence>
<feature type="modified residue" description="N6-(pyridoxal phosphate)lysine" evidence="4">
    <location>
        <position position="37"/>
    </location>
</feature>
<protein>
    <recommendedName>
        <fullName evidence="4">Alanine racemase</fullName>
        <ecNumber evidence="4">5.1.1.1</ecNumber>
    </recommendedName>
</protein>
<evidence type="ECO:0000256" key="1">
    <source>
        <dbReference type="ARBA" id="ARBA00001933"/>
    </source>
</evidence>
<feature type="binding site" evidence="4">
    <location>
        <position position="130"/>
    </location>
    <ligand>
        <name>substrate</name>
    </ligand>
</feature>